<feature type="binding site" evidence="10">
    <location>
        <position position="61"/>
    </location>
    <ligand>
        <name>substrate</name>
    </ligand>
</feature>
<feature type="binding site" evidence="10">
    <location>
        <begin position="235"/>
        <end position="243"/>
    </location>
    <ligand>
        <name>ATP</name>
        <dbReference type="ChEBI" id="CHEBI:30616"/>
    </ligand>
</feature>
<reference evidence="11" key="1">
    <citation type="journal article" date="2020" name="mSystems">
        <title>Genome- and Community-Level Interaction Insights into Carbon Utilization and Element Cycling Functions of Hydrothermarchaeota in Hydrothermal Sediment.</title>
        <authorList>
            <person name="Zhou Z."/>
            <person name="Liu Y."/>
            <person name="Xu W."/>
            <person name="Pan J."/>
            <person name="Luo Z.H."/>
            <person name="Li M."/>
        </authorList>
    </citation>
    <scope>NUCLEOTIDE SEQUENCE [LARGE SCALE GENOMIC DNA]</scope>
    <source>
        <strain evidence="11">SpSt-210</strain>
    </source>
</reference>
<evidence type="ECO:0000256" key="7">
    <source>
        <dbReference type="ARBA" id="ARBA00022840"/>
    </source>
</evidence>
<dbReference type="NCBIfam" id="NF006821">
    <property type="entry name" value="PRK09344.1-3"/>
    <property type="match status" value="1"/>
</dbReference>
<keyword evidence="4 10" id="KW-0312">Gluconeogenesis</keyword>
<keyword evidence="10" id="KW-0963">Cytoplasm</keyword>
<feature type="binding site" evidence="10">
    <location>
        <position position="447"/>
    </location>
    <ligand>
        <name>ATP</name>
        <dbReference type="ChEBI" id="CHEBI:30616"/>
    </ligand>
</feature>
<comment type="cofactor">
    <cofactor evidence="10">
        <name>Mn(2+)</name>
        <dbReference type="ChEBI" id="CHEBI:29035"/>
    </cofactor>
    <text evidence="10">Binds 1 Mn(2+) ion per subunit.</text>
</comment>
<protein>
    <recommendedName>
        <fullName evidence="3 10">Phosphoenolpyruvate carboxykinase (ATP)</fullName>
        <shortName evidence="10">PCK</shortName>
        <shortName evidence="10">PEP carboxykinase</shortName>
        <shortName evidence="10">PEPCK</shortName>
        <ecNumber evidence="3 10">4.1.1.49</ecNumber>
    </recommendedName>
</protein>
<feature type="binding site" evidence="10">
    <location>
        <position position="219"/>
    </location>
    <ligand>
        <name>Mn(2+)</name>
        <dbReference type="ChEBI" id="CHEBI:29035"/>
    </ligand>
</feature>
<accession>A0A831TCC2</accession>
<keyword evidence="11" id="KW-0808">Transferase</keyword>
<dbReference type="GO" id="GO:0016301">
    <property type="term" value="F:kinase activity"/>
    <property type="evidence" value="ECO:0007669"/>
    <property type="project" value="UniProtKB-KW"/>
</dbReference>
<evidence type="ECO:0000256" key="1">
    <source>
        <dbReference type="ARBA" id="ARBA00004742"/>
    </source>
</evidence>
<dbReference type="AlphaFoldDB" id="A0A831TCC2"/>
<evidence type="ECO:0000256" key="10">
    <source>
        <dbReference type="HAMAP-Rule" id="MF_00453"/>
    </source>
</evidence>
<dbReference type="PANTHER" id="PTHR30031:SF0">
    <property type="entry name" value="PHOSPHOENOLPYRUVATE CARBOXYKINASE (ATP)"/>
    <property type="match status" value="1"/>
</dbReference>
<comment type="similarity">
    <text evidence="2 10">Belongs to the phosphoenolpyruvate carboxykinase (ATP) family.</text>
</comment>
<feature type="binding site" evidence="10">
    <location>
        <position position="200"/>
    </location>
    <ligand>
        <name>ATP</name>
        <dbReference type="ChEBI" id="CHEBI:30616"/>
    </ligand>
</feature>
<dbReference type="GO" id="GO:0005829">
    <property type="term" value="C:cytosol"/>
    <property type="evidence" value="ECO:0007669"/>
    <property type="project" value="TreeGrafter"/>
</dbReference>
<keyword evidence="10" id="KW-0479">Metal-binding</keyword>
<evidence type="ECO:0000256" key="4">
    <source>
        <dbReference type="ARBA" id="ARBA00022432"/>
    </source>
</evidence>
<evidence type="ECO:0000256" key="3">
    <source>
        <dbReference type="ARBA" id="ARBA00012363"/>
    </source>
</evidence>
<dbReference type="PANTHER" id="PTHR30031">
    <property type="entry name" value="PHOSPHOENOLPYRUVATE CARBOXYKINASE ATP"/>
    <property type="match status" value="1"/>
</dbReference>
<keyword evidence="5 10" id="KW-0547">Nucleotide-binding</keyword>
<organism evidence="11">
    <name type="scientific">Thermorudis peleae</name>
    <dbReference type="NCBI Taxonomy" id="1382356"/>
    <lineage>
        <taxon>Bacteria</taxon>
        <taxon>Pseudomonadati</taxon>
        <taxon>Thermomicrobiota</taxon>
        <taxon>Thermomicrobia</taxon>
        <taxon>Thermomicrobia incertae sedis</taxon>
        <taxon>Thermorudis</taxon>
    </lineage>
</organism>
<dbReference type="CDD" id="cd00484">
    <property type="entry name" value="PEPCK_ATP"/>
    <property type="match status" value="1"/>
</dbReference>
<dbReference type="SUPFAM" id="SSF53795">
    <property type="entry name" value="PEP carboxykinase-like"/>
    <property type="match status" value="1"/>
</dbReference>
<feature type="binding site" evidence="10">
    <location>
        <position position="200"/>
    </location>
    <ligand>
        <name>substrate</name>
    </ligand>
</feature>
<feature type="binding site" evidence="10">
    <location>
        <position position="219"/>
    </location>
    <ligand>
        <name>ATP</name>
        <dbReference type="ChEBI" id="CHEBI:30616"/>
    </ligand>
</feature>
<evidence type="ECO:0000256" key="6">
    <source>
        <dbReference type="ARBA" id="ARBA00022793"/>
    </source>
</evidence>
<dbReference type="EC" id="4.1.1.49" evidence="3 10"/>
<keyword evidence="6 10" id="KW-0210">Decarboxylase</keyword>
<feature type="binding site" evidence="10">
    <location>
        <position position="194"/>
    </location>
    <ligand>
        <name>substrate</name>
    </ligand>
</feature>
<dbReference type="InterPro" id="IPR001272">
    <property type="entry name" value="PEP_carboxykinase_ATP"/>
</dbReference>
<keyword evidence="8 10" id="KW-0456">Lyase</keyword>
<keyword evidence="11" id="KW-0670">Pyruvate</keyword>
<feature type="binding site" evidence="10">
    <location>
        <position position="284"/>
    </location>
    <ligand>
        <name>ATP</name>
        <dbReference type="ChEBI" id="CHEBI:30616"/>
    </ligand>
</feature>
<dbReference type="NCBIfam" id="TIGR00224">
    <property type="entry name" value="pckA"/>
    <property type="match status" value="1"/>
</dbReference>
<evidence type="ECO:0000256" key="5">
    <source>
        <dbReference type="ARBA" id="ARBA00022741"/>
    </source>
</evidence>
<comment type="pathway">
    <text evidence="1 10">Carbohydrate biosynthesis; gluconeogenesis.</text>
</comment>
<dbReference type="HAMAP" id="MF_00453">
    <property type="entry name" value="PEPCK_ATP"/>
    <property type="match status" value="1"/>
</dbReference>
<keyword evidence="10" id="KW-0464">Manganese</keyword>
<dbReference type="GO" id="GO:0005524">
    <property type="term" value="F:ATP binding"/>
    <property type="evidence" value="ECO:0007669"/>
    <property type="project" value="UniProtKB-UniRule"/>
</dbReference>
<evidence type="ECO:0000313" key="11">
    <source>
        <dbReference type="EMBL" id="HEG92430.1"/>
    </source>
</evidence>
<dbReference type="NCBIfam" id="NF006820">
    <property type="entry name" value="PRK09344.1-2"/>
    <property type="match status" value="1"/>
</dbReference>
<dbReference type="SUPFAM" id="SSF68923">
    <property type="entry name" value="PEP carboxykinase N-terminal domain"/>
    <property type="match status" value="1"/>
</dbReference>
<dbReference type="Gene3D" id="2.170.8.10">
    <property type="entry name" value="Phosphoenolpyruvate Carboxykinase, domain 2"/>
    <property type="match status" value="1"/>
</dbReference>
<dbReference type="UniPathway" id="UPA00138"/>
<proteinExistence type="inferred from homology"/>
<sequence length="531" mass="58476">MATITEKTAPSKLIDSAFRDLGELHRNLSTAVLYEHALRRGEATLSADGPLVCLTGKRTGRSPKDKFIVHEHSSVDEVWWEGNQPFDPGRFEQLLHRVAAYLQGRDLYVQDLFVCADPRYRRVVRVVTELAWHSLFARNLFIRPKPGTRLPAPDLTVICVPGFRAVPEIDGTRSETFIILNFARRMVLIGGTGYAGEIKKSVFTALNFYLPRQGILTMHCSANVGSREDTALFFGLSGTGKTTLSTDPERPLVGDDEHAWTDQGIFNLEGGCYAKTIRISAEHEPVIYAASKRFGTVLENVVIDPVTREIDFDDDSLTENTRAAYPIDFVHPHVESGVAGHPKTIFFLTADAFGVLPPISQLSVEQAMHYFLSGYTAKVAGTEVGLTAPQATFSTCFGAPFLALPPSVYAEQLGQRIRAHGARVWLVNTGWTGGPYGVGHRIPIGYTRAMVHAALDGSLDEVPMSPDPIFGVLVPERCPGVPDRVLQPRVTWQDPDAYDAQARKLAAMFQENFARFEGSVARDIVEAGPRP</sequence>
<gene>
    <name evidence="10 11" type="primary">pckA</name>
    <name evidence="11" type="ORF">ENP34_13495</name>
</gene>
<dbReference type="GO" id="GO:0006094">
    <property type="term" value="P:gluconeogenesis"/>
    <property type="evidence" value="ECO:0007669"/>
    <property type="project" value="UniProtKB-UniRule"/>
</dbReference>
<feature type="binding site" evidence="10">
    <location>
        <position position="256"/>
    </location>
    <ligand>
        <name>Mn(2+)</name>
        <dbReference type="ChEBI" id="CHEBI:29035"/>
    </ligand>
</feature>
<dbReference type="EMBL" id="DSIY01000312">
    <property type="protein sequence ID" value="HEG92430.1"/>
    <property type="molecule type" value="Genomic_DNA"/>
</dbReference>
<keyword evidence="11" id="KW-0418">Kinase</keyword>
<dbReference type="GO" id="GO:0004612">
    <property type="term" value="F:phosphoenolpyruvate carboxykinase (ATP) activity"/>
    <property type="evidence" value="ECO:0007669"/>
    <property type="project" value="UniProtKB-UniRule"/>
</dbReference>
<evidence type="ECO:0000256" key="9">
    <source>
        <dbReference type="ARBA" id="ARBA00047371"/>
    </source>
</evidence>
<dbReference type="InterPro" id="IPR013035">
    <property type="entry name" value="PEP_carboxykinase_C"/>
</dbReference>
<feature type="binding site" evidence="10">
    <location>
        <position position="322"/>
    </location>
    <ligand>
        <name>ATP</name>
        <dbReference type="ChEBI" id="CHEBI:30616"/>
    </ligand>
</feature>
<dbReference type="GO" id="GO:0046872">
    <property type="term" value="F:metal ion binding"/>
    <property type="evidence" value="ECO:0007669"/>
    <property type="project" value="UniProtKB-KW"/>
</dbReference>
<dbReference type="Pfam" id="PF01293">
    <property type="entry name" value="PEPCK_ATP"/>
    <property type="match status" value="1"/>
</dbReference>
<feature type="binding site" evidence="10">
    <location>
        <position position="200"/>
    </location>
    <ligand>
        <name>Mn(2+)</name>
        <dbReference type="ChEBI" id="CHEBI:29035"/>
    </ligand>
</feature>
<feature type="binding site" evidence="10">
    <location>
        <begin position="441"/>
        <end position="442"/>
    </location>
    <ligand>
        <name>ATP</name>
        <dbReference type="ChEBI" id="CHEBI:30616"/>
    </ligand>
</feature>
<comment type="caution">
    <text evidence="11">The sequence shown here is derived from an EMBL/GenBank/DDBJ whole genome shotgun (WGS) entry which is preliminary data.</text>
</comment>
<evidence type="ECO:0000256" key="2">
    <source>
        <dbReference type="ARBA" id="ARBA00006052"/>
    </source>
</evidence>
<dbReference type="PIRSF" id="PIRSF006294">
    <property type="entry name" value="PEP_crbxkin"/>
    <property type="match status" value="1"/>
</dbReference>
<keyword evidence="7 10" id="KW-0067">ATP-binding</keyword>
<name>A0A831TCC2_9BACT</name>
<comment type="subcellular location">
    <subcellularLocation>
        <location evidence="10">Cytoplasm</location>
    </subcellularLocation>
</comment>
<evidence type="ECO:0000256" key="8">
    <source>
        <dbReference type="ARBA" id="ARBA00023239"/>
    </source>
</evidence>
<comment type="catalytic activity">
    <reaction evidence="9 10">
        <text>oxaloacetate + ATP = phosphoenolpyruvate + ADP + CO2</text>
        <dbReference type="Rhea" id="RHEA:18617"/>
        <dbReference type="ChEBI" id="CHEBI:16452"/>
        <dbReference type="ChEBI" id="CHEBI:16526"/>
        <dbReference type="ChEBI" id="CHEBI:30616"/>
        <dbReference type="ChEBI" id="CHEBI:58702"/>
        <dbReference type="ChEBI" id="CHEBI:456216"/>
        <dbReference type="EC" id="4.1.1.49"/>
    </reaction>
</comment>
<comment type="function">
    <text evidence="10">Involved in the gluconeogenesis. Catalyzes the conversion of oxaloacetate (OAA) to phosphoenolpyruvate (PEP) through direct phosphoryl transfer between the nucleoside triphosphate and OAA.</text>
</comment>
<dbReference type="Gene3D" id="3.40.449.10">
    <property type="entry name" value="Phosphoenolpyruvate Carboxykinase, domain 1"/>
    <property type="match status" value="1"/>
</dbReference>
<feature type="binding site" evidence="10">
    <location>
        <position position="322"/>
    </location>
    <ligand>
        <name>substrate</name>
    </ligand>
</feature>
<dbReference type="Gene3D" id="3.90.228.20">
    <property type="match status" value="1"/>
</dbReference>
<dbReference type="InterPro" id="IPR008210">
    <property type="entry name" value="PEP_carboxykinase_N"/>
</dbReference>